<proteinExistence type="predicted"/>
<evidence type="ECO:0000256" key="1">
    <source>
        <dbReference type="SAM" id="Coils"/>
    </source>
</evidence>
<feature type="coiled-coil region" evidence="1">
    <location>
        <begin position="64"/>
        <end position="91"/>
    </location>
</feature>
<comment type="caution">
    <text evidence="2">The sequence shown here is derived from an EMBL/GenBank/DDBJ whole genome shotgun (WGS) entry which is preliminary data.</text>
</comment>
<gene>
    <name evidence="2" type="ORF">C7373_104224</name>
</gene>
<reference evidence="2 3" key="1">
    <citation type="submission" date="2018-04" db="EMBL/GenBank/DDBJ databases">
        <title>Genomic Encyclopedia of Type Strains, Phase IV (KMG-IV): sequencing the most valuable type-strain genomes for metagenomic binning, comparative biology and taxonomic classification.</title>
        <authorList>
            <person name="Goeker M."/>
        </authorList>
    </citation>
    <scope>NUCLEOTIDE SEQUENCE [LARGE SCALE GENOMIC DNA]</scope>
    <source>
        <strain evidence="2 3">DSM 26588</strain>
    </source>
</reference>
<keyword evidence="1" id="KW-0175">Coiled coil</keyword>
<dbReference type="AlphaFoldDB" id="A0A2U1CCH3"/>
<dbReference type="RefSeq" id="WP_116722027.1">
    <property type="nucleotide sequence ID" value="NZ_CP011524.1"/>
</dbReference>
<accession>A0A2U1CCH3</accession>
<name>A0A2U1CCH3_9FIRM</name>
<sequence length="459" mass="52992">MNDAKFSRELKTLIYYVREYGIQHIGFKVDNQNKVAKDADKMDEFFTQVHKGFFAAQERVCYLLKKVLLEQKRLKATLAEVRRQRKKEEEETVKQSLKKAEYQEHVLRKVMDSIAWQLFHYDLSTMRRLYCGEALIDITDSNLDSELLFIKHFQNKEPSGFALISDLTSFIQIGDVVTIGKDSGICISELKEGAVNDEVFELIEEVSKTQCPRHLQYALENKDEKFVKQFKRAIKQIHKSSQTHETITTGYGTDLLTGQKVRIIQDEIELDTYSDIVSDLSKNCHKKGYSISVIEQCLLIGVYDIGKFPSQVFDMWSKSLKIKMPIYDMRVSFYDPLSYPIFLHSFSDTFIIDLILGKKVIKMTLDIEKWLETFKEDGCNVRWLSKKETARLNSKMKGSNKIFDIDGRGIVVEKNGMSVDIGQGVFSRMFTSFTTPSSIKKLLMATLEYTQNIEEDAGT</sequence>
<dbReference type="GeneID" id="93228968"/>
<protein>
    <submittedName>
        <fullName evidence="2">Uncharacterized protein</fullName>
    </submittedName>
</protein>
<dbReference type="Proteomes" id="UP000245778">
    <property type="component" value="Unassembled WGS sequence"/>
</dbReference>
<evidence type="ECO:0000313" key="2">
    <source>
        <dbReference type="EMBL" id="PVY58626.1"/>
    </source>
</evidence>
<dbReference type="EMBL" id="QEKK01000004">
    <property type="protein sequence ID" value="PVY58626.1"/>
    <property type="molecule type" value="Genomic_DNA"/>
</dbReference>
<organism evidence="2 3">
    <name type="scientific">Intestinimonas butyriciproducens</name>
    <dbReference type="NCBI Taxonomy" id="1297617"/>
    <lineage>
        <taxon>Bacteria</taxon>
        <taxon>Bacillati</taxon>
        <taxon>Bacillota</taxon>
        <taxon>Clostridia</taxon>
        <taxon>Eubacteriales</taxon>
        <taxon>Intestinimonas</taxon>
    </lineage>
</organism>
<evidence type="ECO:0000313" key="3">
    <source>
        <dbReference type="Proteomes" id="UP000245778"/>
    </source>
</evidence>
<dbReference type="OrthoDB" id="7059173at2"/>